<keyword evidence="1" id="KW-0812">Transmembrane</keyword>
<sequence length="163" mass="18530">MLTFVITLVLMFCVWVMVIIIWRLNDLILAKILDMKHIVFRSSPFLWNEIPTTVLLDVSGDNTNSSSCLSCRVNKKIVTKSIYNEELTIFIIIHEVCSALGQRSFGGENSLTCTVLQKGNACAITFPFCNERNLLGTAVHSHKLLTFIHSFILIDLHFVFTEY</sequence>
<dbReference type="EnsemblMetazoa" id="GPAI018860-RA">
    <property type="protein sequence ID" value="GPAI018860-PA"/>
    <property type="gene ID" value="GPAI018860"/>
</dbReference>
<evidence type="ECO:0000313" key="2">
    <source>
        <dbReference type="EnsemblMetazoa" id="GPAI018860-PA"/>
    </source>
</evidence>
<dbReference type="AlphaFoldDB" id="A0A1A9ZM33"/>
<evidence type="ECO:0000313" key="3">
    <source>
        <dbReference type="Proteomes" id="UP000092445"/>
    </source>
</evidence>
<keyword evidence="1" id="KW-0472">Membrane</keyword>
<accession>A0A1A9ZM33</accession>
<keyword evidence="3" id="KW-1185">Reference proteome</keyword>
<keyword evidence="1" id="KW-1133">Transmembrane helix</keyword>
<evidence type="ECO:0000256" key="1">
    <source>
        <dbReference type="SAM" id="Phobius"/>
    </source>
</evidence>
<organism evidence="2 3">
    <name type="scientific">Glossina pallidipes</name>
    <name type="common">Tsetse fly</name>
    <dbReference type="NCBI Taxonomy" id="7398"/>
    <lineage>
        <taxon>Eukaryota</taxon>
        <taxon>Metazoa</taxon>
        <taxon>Ecdysozoa</taxon>
        <taxon>Arthropoda</taxon>
        <taxon>Hexapoda</taxon>
        <taxon>Insecta</taxon>
        <taxon>Pterygota</taxon>
        <taxon>Neoptera</taxon>
        <taxon>Endopterygota</taxon>
        <taxon>Diptera</taxon>
        <taxon>Brachycera</taxon>
        <taxon>Muscomorpha</taxon>
        <taxon>Hippoboscoidea</taxon>
        <taxon>Glossinidae</taxon>
        <taxon>Glossina</taxon>
    </lineage>
</organism>
<proteinExistence type="predicted"/>
<protein>
    <submittedName>
        <fullName evidence="2">Uncharacterized protein</fullName>
    </submittedName>
</protein>
<reference evidence="2" key="2">
    <citation type="submission" date="2020-05" db="UniProtKB">
        <authorList>
            <consortium name="EnsemblMetazoa"/>
        </authorList>
    </citation>
    <scope>IDENTIFICATION</scope>
    <source>
        <strain evidence="2">IAEA</strain>
    </source>
</reference>
<reference evidence="3" key="1">
    <citation type="submission" date="2014-03" db="EMBL/GenBank/DDBJ databases">
        <authorList>
            <person name="Aksoy S."/>
            <person name="Warren W."/>
            <person name="Wilson R.K."/>
        </authorList>
    </citation>
    <scope>NUCLEOTIDE SEQUENCE [LARGE SCALE GENOMIC DNA]</scope>
    <source>
        <strain evidence="3">IAEA</strain>
    </source>
</reference>
<name>A0A1A9ZM33_GLOPL</name>
<dbReference type="Proteomes" id="UP000092445">
    <property type="component" value="Unassembled WGS sequence"/>
</dbReference>
<dbReference type="VEuPathDB" id="VectorBase:GPAI018860"/>
<feature type="transmembrane region" description="Helical" evidence="1">
    <location>
        <begin position="6"/>
        <end position="25"/>
    </location>
</feature>